<dbReference type="GO" id="GO:0009055">
    <property type="term" value="F:electron transfer activity"/>
    <property type="evidence" value="ECO:0007669"/>
    <property type="project" value="InterPro"/>
</dbReference>
<sequence>MKIAVCVKQVPTLSAMRFDYKNKTVLRKDVQLEVNSFDVIALAKALDLKEEFGAEITAITLGTADATRALTFCFAMGIDHGILISDRAFAGSDTLATARALALVLRDREFDLILCGRNSSDAETGQVGPELAELLDIPHVSNVRALKFTPYKVSLIAERATDFGYEVVESLLPALITAVEGLSEERYPRRKEIEASSNRCYEIVDGQKLEGNLGSLGSEGSPTSVGEIRIIQTKRLGIVIEEPDSEKLGQIISDNLPDCKERSTTESYEDWTRFDRQPGREFWVLVEGVDGIITQPSMEILGEVRKLATQIGGYVSALMLKSPIGVEASTVIAYGADEVLYFDNKDAFPAGPVMTRALSSAIQERQPYALIASAVPDARDLLARSAARLGLGMTGDCIGLEIDEQGRLVHLKAGFGGNVVCPILSRTTPYLATLRPGMFSPINPKPVDIIKEEQLCHLENDSKIKLIEKFQQEDVHGRKLLEADIVIGVGKGLG</sequence>
<proteinExistence type="predicted"/>
<feature type="domain" description="Electron transfer flavoprotein alpha/beta-subunit N-terminal" evidence="1">
    <location>
        <begin position="282"/>
        <end position="466"/>
    </location>
</feature>
<protein>
    <recommendedName>
        <fullName evidence="1">Electron transfer flavoprotein alpha/beta-subunit N-terminal domain-containing protein</fullName>
    </recommendedName>
</protein>
<reference evidence="2" key="1">
    <citation type="submission" date="2018-05" db="EMBL/GenBank/DDBJ databases">
        <authorList>
            <person name="Lanie J.A."/>
            <person name="Ng W.-L."/>
            <person name="Kazmierczak K.M."/>
            <person name="Andrzejewski T.M."/>
            <person name="Davidsen T.M."/>
            <person name="Wayne K.J."/>
            <person name="Tettelin H."/>
            <person name="Glass J.I."/>
            <person name="Rusch D."/>
            <person name="Podicherti R."/>
            <person name="Tsui H.-C.T."/>
            <person name="Winkler M.E."/>
        </authorList>
    </citation>
    <scope>NUCLEOTIDE SEQUENCE</scope>
</reference>
<feature type="domain" description="Electron transfer flavoprotein alpha/beta-subunit N-terminal" evidence="1">
    <location>
        <begin position="22"/>
        <end position="204"/>
    </location>
</feature>
<dbReference type="SMART" id="SM00893">
    <property type="entry name" value="ETF"/>
    <property type="match status" value="2"/>
</dbReference>
<dbReference type="EMBL" id="UINC01048007">
    <property type="protein sequence ID" value="SVB58001.1"/>
    <property type="molecule type" value="Genomic_DNA"/>
</dbReference>
<evidence type="ECO:0000259" key="1">
    <source>
        <dbReference type="SMART" id="SM00893"/>
    </source>
</evidence>
<evidence type="ECO:0000313" key="2">
    <source>
        <dbReference type="EMBL" id="SVB58001.1"/>
    </source>
</evidence>
<feature type="non-terminal residue" evidence="2">
    <location>
        <position position="494"/>
    </location>
</feature>
<organism evidence="2">
    <name type="scientific">marine metagenome</name>
    <dbReference type="NCBI Taxonomy" id="408172"/>
    <lineage>
        <taxon>unclassified sequences</taxon>
        <taxon>metagenomes</taxon>
        <taxon>ecological metagenomes</taxon>
    </lineage>
</organism>
<dbReference type="CDD" id="cd01714">
    <property type="entry name" value="ETF_beta"/>
    <property type="match status" value="1"/>
</dbReference>
<dbReference type="InterPro" id="IPR014729">
    <property type="entry name" value="Rossmann-like_a/b/a_fold"/>
</dbReference>
<gene>
    <name evidence="2" type="ORF">METZ01_LOCUS210855</name>
</gene>
<dbReference type="SUPFAM" id="SSF52402">
    <property type="entry name" value="Adenine nucleotide alpha hydrolases-like"/>
    <property type="match status" value="2"/>
</dbReference>
<dbReference type="InterPro" id="IPR012255">
    <property type="entry name" value="ETF_b"/>
</dbReference>
<dbReference type="AlphaFoldDB" id="A0A382F7A9"/>
<dbReference type="InterPro" id="IPR014730">
    <property type="entry name" value="ETF_a/b_N"/>
</dbReference>
<dbReference type="Pfam" id="PF01012">
    <property type="entry name" value="ETF"/>
    <property type="match status" value="2"/>
</dbReference>
<dbReference type="InterPro" id="IPR033948">
    <property type="entry name" value="ETF_beta_N"/>
</dbReference>
<accession>A0A382F7A9</accession>
<name>A0A382F7A9_9ZZZZ</name>
<dbReference type="Gene3D" id="3.40.50.620">
    <property type="entry name" value="HUPs"/>
    <property type="match status" value="2"/>
</dbReference>
<dbReference type="PANTHER" id="PTHR21294">
    <property type="entry name" value="ELECTRON TRANSFER FLAVOPROTEIN BETA-SUBUNIT"/>
    <property type="match status" value="1"/>
</dbReference>
<dbReference type="PANTHER" id="PTHR21294:SF17">
    <property type="entry name" value="PROTEIN FIXA"/>
    <property type="match status" value="1"/>
</dbReference>